<sequence length="224" mass="25166">MLKEFKDYLKSGIFLLFLIPVFPLCAQEYSFGLKAGLGYTINQKAAEVDGSAGSFSADSKIGFLGGAFLEVGFGKFFVRPEVFYSHAEGEFAFPDLPSTYSVDKISIPLLLGYNIYGPVDIFAGPAYQEFLQVDLENTASPVEVQQRNFATQLGVKLVLNRLEIDLRYDFTLDSKRNQLIDVGELMDEAYFDDGRLNQIMLSIGYRIFDTANPRRARSNRGCYF</sequence>
<reference evidence="1 2" key="1">
    <citation type="submission" date="2023-09" db="EMBL/GenBank/DDBJ databases">
        <authorList>
            <person name="Rey-Velasco X."/>
        </authorList>
    </citation>
    <scope>NUCLEOTIDE SEQUENCE [LARGE SCALE GENOMIC DNA]</scope>
    <source>
        <strain evidence="1 2">F117</strain>
    </source>
</reference>
<comment type="caution">
    <text evidence="1">The sequence shown here is derived from an EMBL/GenBank/DDBJ whole genome shotgun (WGS) entry which is preliminary data.</text>
</comment>
<proteinExistence type="predicted"/>
<evidence type="ECO:0000313" key="2">
    <source>
        <dbReference type="Proteomes" id="UP001262582"/>
    </source>
</evidence>
<gene>
    <name evidence="1" type="ORF">RM539_13890</name>
</gene>
<keyword evidence="2" id="KW-1185">Reference proteome</keyword>
<protein>
    <recommendedName>
        <fullName evidence="3">Outer membrane protein beta-barrel domain-containing protein</fullName>
    </recommendedName>
</protein>
<dbReference type="RefSeq" id="WP_311504017.1">
    <property type="nucleotide sequence ID" value="NZ_JAVRHK010000011.1"/>
</dbReference>
<accession>A0ABU3D9L1</accession>
<name>A0ABU3D9L1_9FLAO</name>
<organism evidence="1 2">
    <name type="scientific">Autumnicola musiva</name>
    <dbReference type="NCBI Taxonomy" id="3075589"/>
    <lineage>
        <taxon>Bacteria</taxon>
        <taxon>Pseudomonadati</taxon>
        <taxon>Bacteroidota</taxon>
        <taxon>Flavobacteriia</taxon>
        <taxon>Flavobacteriales</taxon>
        <taxon>Flavobacteriaceae</taxon>
        <taxon>Autumnicola</taxon>
    </lineage>
</organism>
<dbReference type="Proteomes" id="UP001262582">
    <property type="component" value="Unassembled WGS sequence"/>
</dbReference>
<dbReference type="EMBL" id="JAVRHK010000011">
    <property type="protein sequence ID" value="MDT0677673.1"/>
    <property type="molecule type" value="Genomic_DNA"/>
</dbReference>
<evidence type="ECO:0008006" key="3">
    <source>
        <dbReference type="Google" id="ProtNLM"/>
    </source>
</evidence>
<evidence type="ECO:0000313" key="1">
    <source>
        <dbReference type="EMBL" id="MDT0677673.1"/>
    </source>
</evidence>